<accession>A0A445DJ71</accession>
<dbReference type="InterPro" id="IPR036097">
    <property type="entry name" value="HisK_dim/P_sf"/>
</dbReference>
<keyword evidence="1" id="KW-0675">Receptor</keyword>
<dbReference type="AlphaFoldDB" id="A0A445DJ71"/>
<proteinExistence type="predicted"/>
<feature type="compositionally biased region" description="Basic and acidic residues" evidence="2">
    <location>
        <begin position="439"/>
        <end position="457"/>
    </location>
</feature>
<dbReference type="Gene3D" id="3.30.420.40">
    <property type="match status" value="1"/>
</dbReference>
<feature type="region of interest" description="Disordered" evidence="2">
    <location>
        <begin position="410"/>
        <end position="469"/>
    </location>
</feature>
<dbReference type="Proteomes" id="UP000289738">
    <property type="component" value="Chromosome A04"/>
</dbReference>
<dbReference type="InterPro" id="IPR058594">
    <property type="entry name" value="PB1-like_dom_pln"/>
</dbReference>
<protein>
    <recommendedName>
        <fullName evidence="4">PB1-like domain-containing protein</fullName>
    </recommendedName>
</protein>
<evidence type="ECO:0000256" key="3">
    <source>
        <dbReference type="SAM" id="Phobius"/>
    </source>
</evidence>
<dbReference type="Pfam" id="PF26130">
    <property type="entry name" value="PB1-like"/>
    <property type="match status" value="1"/>
</dbReference>
<reference evidence="5 6" key="1">
    <citation type="submission" date="2019-01" db="EMBL/GenBank/DDBJ databases">
        <title>Sequencing of cultivated peanut Arachis hypogaea provides insights into genome evolution and oil improvement.</title>
        <authorList>
            <person name="Chen X."/>
        </authorList>
    </citation>
    <scope>NUCLEOTIDE SEQUENCE [LARGE SCALE GENOMIC DNA]</scope>
    <source>
        <strain evidence="6">cv. Fuhuasheng</strain>
        <tissue evidence="5">Leaves</tissue>
    </source>
</reference>
<feature type="domain" description="PB1-like" evidence="4">
    <location>
        <begin position="245"/>
        <end position="345"/>
    </location>
</feature>
<dbReference type="InterPro" id="IPR003661">
    <property type="entry name" value="HisK_dim/P_dom"/>
</dbReference>
<dbReference type="GO" id="GO:0000155">
    <property type="term" value="F:phosphorelay sensor kinase activity"/>
    <property type="evidence" value="ECO:0007669"/>
    <property type="project" value="InterPro"/>
</dbReference>
<dbReference type="CDD" id="cd00082">
    <property type="entry name" value="HisKA"/>
    <property type="match status" value="1"/>
</dbReference>
<comment type="caution">
    <text evidence="5">The sequence shown here is derived from an EMBL/GenBank/DDBJ whole genome shotgun (WGS) entry which is preliminary data.</text>
</comment>
<dbReference type="STRING" id="3818.A0A445DJ71"/>
<feature type="transmembrane region" description="Helical" evidence="3">
    <location>
        <begin position="21"/>
        <end position="40"/>
    </location>
</feature>
<dbReference type="SUPFAM" id="SSF47384">
    <property type="entry name" value="Homodimeric domain of signal transducing histidine kinase"/>
    <property type="match status" value="1"/>
</dbReference>
<keyword evidence="3" id="KW-1133">Transmembrane helix</keyword>
<evidence type="ECO:0000313" key="5">
    <source>
        <dbReference type="EMBL" id="RYR63244.1"/>
    </source>
</evidence>
<gene>
    <name evidence="5" type="ORF">Ahy_A04g021043</name>
</gene>
<evidence type="ECO:0000313" key="6">
    <source>
        <dbReference type="Proteomes" id="UP000289738"/>
    </source>
</evidence>
<organism evidence="5 6">
    <name type="scientific">Arachis hypogaea</name>
    <name type="common">Peanut</name>
    <dbReference type="NCBI Taxonomy" id="3818"/>
    <lineage>
        <taxon>Eukaryota</taxon>
        <taxon>Viridiplantae</taxon>
        <taxon>Streptophyta</taxon>
        <taxon>Embryophyta</taxon>
        <taxon>Tracheophyta</taxon>
        <taxon>Spermatophyta</taxon>
        <taxon>Magnoliopsida</taxon>
        <taxon>eudicotyledons</taxon>
        <taxon>Gunneridae</taxon>
        <taxon>Pentapetalae</taxon>
        <taxon>rosids</taxon>
        <taxon>fabids</taxon>
        <taxon>Fabales</taxon>
        <taxon>Fabaceae</taxon>
        <taxon>Papilionoideae</taxon>
        <taxon>50 kb inversion clade</taxon>
        <taxon>dalbergioids sensu lato</taxon>
        <taxon>Dalbergieae</taxon>
        <taxon>Pterocarpus clade</taxon>
        <taxon>Arachis</taxon>
    </lineage>
</organism>
<sequence>MRKKRKKEKKTTEREVATATFFTYSTVSALRCCCCFYLALPVRHCYNPSSLLGFVVFLIARARAFFEFDHVEGQRLYRFVAHLQIPLSNRTLKPVTDSVHLRRKQKPLLVWSDFHVRDSIAIYIYKPYKRMKIDEERQSHELRTPMAAIIGLLDILMSDDCLINEQCATVLSPLKDGIIANWDIVDNIWDHAFRFSIWDKSSMDIKYASHQSSAVVGAVSGERVFVLGVVVVRVLQWFKRFMENHPMTFVFHHGGKFKNDESGSKIYEPDNTKVLAGVEGDTLDVFFVKEYYKELGYSKVDGCCWKVPRMSLEVGLRKLEVNADLLKMVKDCRRNHNSINIYFVHRVSEPHIVECMSEDDDVLVILETQSTSNPQDLSLSKNMLLEIKKEPVKETNVTRTGRVVIPAPFQEDLGDGYESSSDSDSGVVTAKNSGSKKYGNKEKSRPASHRSTDKAIDTDDSSYEDIEDD</sequence>
<keyword evidence="3" id="KW-0812">Transmembrane</keyword>
<keyword evidence="6" id="KW-1185">Reference proteome</keyword>
<keyword evidence="3" id="KW-0472">Membrane</keyword>
<dbReference type="EMBL" id="SDMP01000004">
    <property type="protein sequence ID" value="RYR63244.1"/>
    <property type="molecule type" value="Genomic_DNA"/>
</dbReference>
<name>A0A445DJ71_ARAHY</name>
<evidence type="ECO:0000256" key="1">
    <source>
        <dbReference type="ARBA" id="ARBA00023170"/>
    </source>
</evidence>
<evidence type="ECO:0000259" key="4">
    <source>
        <dbReference type="Pfam" id="PF26130"/>
    </source>
</evidence>
<feature type="compositionally biased region" description="Acidic residues" evidence="2">
    <location>
        <begin position="458"/>
        <end position="469"/>
    </location>
</feature>
<evidence type="ECO:0000256" key="2">
    <source>
        <dbReference type="SAM" id="MobiDB-lite"/>
    </source>
</evidence>